<feature type="compositionally biased region" description="Basic and acidic residues" evidence="1">
    <location>
        <begin position="76"/>
        <end position="92"/>
    </location>
</feature>
<protein>
    <submittedName>
        <fullName evidence="3">Uncharacterized protein</fullName>
    </submittedName>
</protein>
<feature type="region of interest" description="Disordered" evidence="1">
    <location>
        <begin position="76"/>
        <end position="123"/>
    </location>
</feature>
<feature type="compositionally biased region" description="Acidic residues" evidence="1">
    <location>
        <begin position="100"/>
        <end position="123"/>
    </location>
</feature>
<feature type="region of interest" description="Disordered" evidence="1">
    <location>
        <begin position="174"/>
        <end position="281"/>
    </location>
</feature>
<dbReference type="WBParaSite" id="nRc.2.0.1.t03759-RA">
    <property type="protein sequence ID" value="nRc.2.0.1.t03759-RA"/>
    <property type="gene ID" value="nRc.2.0.1.g03759"/>
</dbReference>
<dbReference type="Proteomes" id="UP000887565">
    <property type="component" value="Unplaced"/>
</dbReference>
<proteinExistence type="predicted"/>
<keyword evidence="2" id="KW-1185">Reference proteome</keyword>
<dbReference type="AlphaFoldDB" id="A0A915HPW3"/>
<feature type="compositionally biased region" description="Low complexity" evidence="1">
    <location>
        <begin position="218"/>
        <end position="251"/>
    </location>
</feature>
<reference evidence="3" key="1">
    <citation type="submission" date="2022-11" db="UniProtKB">
        <authorList>
            <consortium name="WormBaseParasite"/>
        </authorList>
    </citation>
    <scope>IDENTIFICATION</scope>
</reference>
<evidence type="ECO:0000313" key="3">
    <source>
        <dbReference type="WBParaSite" id="nRc.2.0.1.t03759-RA"/>
    </source>
</evidence>
<evidence type="ECO:0000256" key="1">
    <source>
        <dbReference type="SAM" id="MobiDB-lite"/>
    </source>
</evidence>
<accession>A0A915HPW3</accession>
<name>A0A915HPW3_ROMCU</name>
<sequence>MKKNEECLRLQRLYSKGDREYVEVIADNLGDYESHTNRATVTPLEKICDGLTVPDVRQYFANPKISTLISSKECRQEEKVESPISDDGHKIETSCCKVEQEEDNQEEDEENREEDEENQEENCDYLASMVLNTPSTLWASWKAPYGAGLGVGSYYHSPLPSPLSRTPLRPISEISEMYGSASEDEAGDVAVTNSNQRKSRPSATDSGNPSSPGCSFEGSSDSMDSKYSSSNYSAASTTSSGGGCPSSSTTTVFDSKFKRHSDPSGDLNRQRSSHTAQDSLG</sequence>
<feature type="compositionally biased region" description="Polar residues" evidence="1">
    <location>
        <begin position="191"/>
        <end position="213"/>
    </location>
</feature>
<organism evidence="2 3">
    <name type="scientific">Romanomermis culicivorax</name>
    <name type="common">Nematode worm</name>
    <dbReference type="NCBI Taxonomy" id="13658"/>
    <lineage>
        <taxon>Eukaryota</taxon>
        <taxon>Metazoa</taxon>
        <taxon>Ecdysozoa</taxon>
        <taxon>Nematoda</taxon>
        <taxon>Enoplea</taxon>
        <taxon>Dorylaimia</taxon>
        <taxon>Mermithida</taxon>
        <taxon>Mermithoidea</taxon>
        <taxon>Mermithidae</taxon>
        <taxon>Romanomermis</taxon>
    </lineage>
</organism>
<evidence type="ECO:0000313" key="2">
    <source>
        <dbReference type="Proteomes" id="UP000887565"/>
    </source>
</evidence>